<dbReference type="Proteomes" id="UP000014155">
    <property type="component" value="Unassembled WGS sequence"/>
</dbReference>
<dbReference type="InterPro" id="IPR051448">
    <property type="entry name" value="CdaR-like_regulators"/>
</dbReference>
<dbReference type="PANTHER" id="PTHR33744:SF1">
    <property type="entry name" value="DNA-BINDING TRANSCRIPTIONAL ACTIVATOR ADER"/>
    <property type="match status" value="1"/>
</dbReference>
<dbReference type="InterPro" id="IPR042070">
    <property type="entry name" value="PucR_C-HTH_sf"/>
</dbReference>
<protein>
    <submittedName>
        <fullName evidence="3">Sugar diacid utilization regulator</fullName>
    </submittedName>
</protein>
<dbReference type="InterPro" id="IPR025736">
    <property type="entry name" value="PucR_C-HTH_dom"/>
</dbReference>
<feature type="domain" description="Purine catabolism PurC-like" evidence="1">
    <location>
        <begin position="14"/>
        <end position="132"/>
    </location>
</feature>
<feature type="domain" description="PucR C-terminal helix-turn-helix" evidence="2">
    <location>
        <begin position="476"/>
        <end position="533"/>
    </location>
</feature>
<proteinExistence type="predicted"/>
<evidence type="ECO:0000259" key="2">
    <source>
        <dbReference type="Pfam" id="PF13556"/>
    </source>
</evidence>
<reference evidence="3 4" key="1">
    <citation type="journal article" date="2013" name="Genome Announc.">
        <title>Draft Genome Sequence of the Cellulolytic, Mesophilic, Anaerobic Bacterium Clostridium termitidis Strain CT1112 (DSM 5398).</title>
        <authorList>
            <person name="Lal S."/>
            <person name="Ramachandran U."/>
            <person name="Zhang X."/>
            <person name="Munir R."/>
            <person name="Sparling R."/>
            <person name="Levin D.B."/>
        </authorList>
    </citation>
    <scope>NUCLEOTIDE SEQUENCE [LARGE SCALE GENOMIC DNA]</scope>
    <source>
        <strain evidence="3 4">CT1112</strain>
    </source>
</reference>
<dbReference type="Gene3D" id="1.10.10.2840">
    <property type="entry name" value="PucR C-terminal helix-turn-helix domain"/>
    <property type="match status" value="1"/>
</dbReference>
<dbReference type="PATRIC" id="fig|1195236.3.peg.5151"/>
<gene>
    <name evidence="3" type="ORF">CTER_4958</name>
</gene>
<dbReference type="AlphaFoldDB" id="S0FHJ3"/>
<dbReference type="eggNOG" id="COG2508">
    <property type="taxonomic scope" value="Bacteria"/>
</dbReference>
<dbReference type="EMBL" id="AORV01000066">
    <property type="protein sequence ID" value="EMS69351.1"/>
    <property type="molecule type" value="Genomic_DNA"/>
</dbReference>
<keyword evidence="4" id="KW-1185">Reference proteome</keyword>
<dbReference type="InterPro" id="IPR012914">
    <property type="entry name" value="PucR_dom"/>
</dbReference>
<accession>S0FHJ3</accession>
<dbReference type="Pfam" id="PF07905">
    <property type="entry name" value="PucR"/>
    <property type="match status" value="1"/>
</dbReference>
<sequence>MENNVLSEFCCINLFSIEELKGIKILAGSKNITNRITRVNIVEVPDIDNWVHENEFLITTCYPYKNNLDELLRLIPKLAEKKVAALGIKPKRFIDTIPKEVIDCAEALNFPLFELPPQTTFSNVVREVMEQIIYGETKYLSILQERIETVSKKIIQGNSLQEILQLIEEMINNPVFIVSDSEYFIVTDTTGELVETNKSRLKWENLKRIKDEKPSIVMINGANVRIRIFELEDSQAQTFAVAVPEINSTCSSVDTLTIRRLLNLISLKLKTDSIYVSVESKYLDQFIYDWIFGGIRTNRDFQMRTRLYGYTLPDNLKYRVAIVKNNNEQESFYNDKSLLSRFRIYEAAIGTKTWLTIYEGKIVVIISYNPKGELREPEILKNITATLCRVSNNEKFSLCISDDVCNPLNIPKAFEEAKNIYSSSCISGCSEEIITWDKLGIYSILTLLKPGTNIKKFLCRNIGPLIRHDREHNTQLLETLETYFRSGNSIKDTAANMFLHYNTILYRMEKIKKLLNIKLEKNEELLELNLAVKLNSIHICNFEEEI</sequence>
<dbReference type="PANTHER" id="PTHR33744">
    <property type="entry name" value="CARBOHYDRATE DIACID REGULATOR"/>
    <property type="match status" value="1"/>
</dbReference>
<dbReference type="STRING" id="1195236.CTER_4958"/>
<evidence type="ECO:0000313" key="4">
    <source>
        <dbReference type="Proteomes" id="UP000014155"/>
    </source>
</evidence>
<dbReference type="RefSeq" id="WP_004630334.1">
    <property type="nucleotide sequence ID" value="NZ_AORV01000066.1"/>
</dbReference>
<dbReference type="Pfam" id="PF13556">
    <property type="entry name" value="HTH_30"/>
    <property type="match status" value="1"/>
</dbReference>
<evidence type="ECO:0000259" key="1">
    <source>
        <dbReference type="Pfam" id="PF07905"/>
    </source>
</evidence>
<comment type="caution">
    <text evidence="3">The sequence shown here is derived from an EMBL/GenBank/DDBJ whole genome shotgun (WGS) entry which is preliminary data.</text>
</comment>
<name>S0FHJ3_RUMCE</name>
<organism evidence="3 4">
    <name type="scientific">Ruminiclostridium cellobioparum subsp. termitidis CT1112</name>
    <dbReference type="NCBI Taxonomy" id="1195236"/>
    <lineage>
        <taxon>Bacteria</taxon>
        <taxon>Bacillati</taxon>
        <taxon>Bacillota</taxon>
        <taxon>Clostridia</taxon>
        <taxon>Eubacteriales</taxon>
        <taxon>Oscillospiraceae</taxon>
        <taxon>Ruminiclostridium</taxon>
    </lineage>
</organism>
<evidence type="ECO:0000313" key="3">
    <source>
        <dbReference type="EMBL" id="EMS69351.1"/>
    </source>
</evidence>